<evidence type="ECO:0000313" key="3">
    <source>
        <dbReference type="Proteomes" id="UP000789833"/>
    </source>
</evidence>
<proteinExistence type="predicted"/>
<evidence type="ECO:0008006" key="4">
    <source>
        <dbReference type="Google" id="ProtNLM"/>
    </source>
</evidence>
<organism evidence="2 3">
    <name type="scientific">Sutcliffiella rhizosphaerae</name>
    <dbReference type="NCBI Taxonomy" id="2880967"/>
    <lineage>
        <taxon>Bacteria</taxon>
        <taxon>Bacillati</taxon>
        <taxon>Bacillota</taxon>
        <taxon>Bacilli</taxon>
        <taxon>Bacillales</taxon>
        <taxon>Bacillaceae</taxon>
        <taxon>Sutcliffiella</taxon>
    </lineage>
</organism>
<protein>
    <recommendedName>
        <fullName evidence="4">DUF4179 domain-containing protein</fullName>
    </recommendedName>
</protein>
<reference evidence="2 3" key="1">
    <citation type="submission" date="2021-10" db="EMBL/GenBank/DDBJ databases">
        <authorList>
            <person name="Criscuolo A."/>
        </authorList>
    </citation>
    <scope>NUCLEOTIDE SEQUENCE [LARGE SCALE GENOMIC DNA]</scope>
    <source>
        <strain evidence="3">CIP 111883</strain>
    </source>
</reference>
<dbReference type="RefSeq" id="WP_230502221.1">
    <property type="nucleotide sequence ID" value="NZ_CAKJTJ010000016.1"/>
</dbReference>
<accession>A0ABM8YQJ3</accession>
<evidence type="ECO:0000256" key="1">
    <source>
        <dbReference type="SAM" id="Phobius"/>
    </source>
</evidence>
<keyword evidence="3" id="KW-1185">Reference proteome</keyword>
<keyword evidence="1" id="KW-1133">Transmembrane helix</keyword>
<gene>
    <name evidence="2" type="ORF">BACCIP111883_02869</name>
</gene>
<keyword evidence="1" id="KW-0472">Membrane</keyword>
<name>A0ABM8YQJ3_9BACI</name>
<comment type="caution">
    <text evidence="2">The sequence shown here is derived from an EMBL/GenBank/DDBJ whole genome shotgun (WGS) entry which is preliminary data.</text>
</comment>
<dbReference type="Proteomes" id="UP000789833">
    <property type="component" value="Unassembled WGS sequence"/>
</dbReference>
<dbReference type="EMBL" id="CAKJTJ010000016">
    <property type="protein sequence ID" value="CAG9622078.1"/>
    <property type="molecule type" value="Genomic_DNA"/>
</dbReference>
<feature type="transmembrane region" description="Helical" evidence="1">
    <location>
        <begin position="46"/>
        <end position="64"/>
    </location>
</feature>
<keyword evidence="1" id="KW-0812">Transmembrane</keyword>
<evidence type="ECO:0000313" key="2">
    <source>
        <dbReference type="EMBL" id="CAG9622078.1"/>
    </source>
</evidence>
<sequence length="428" mass="49206">MEKLSRDINTEFEEMYVPKEELNKRVQQALEMGQKRERKRSSRMQAWKVNIAAVLVVGIIAVLFQNDLWNNDSTTGFGNEQGILYMYGGPGIKQVAQEGRVTTLDLEQEIPEMEISIKEAYFDAGTALVGYQIKAREAFNGNMLAFLSAQSDKDYRYITSRGLDVEAQQGEEGIFYFPNSAELIKNEDFHLRLVFILNGEVKEVNFQFEMKGEPMLVEKEVGLRAENETGAWFRVDRVKETVSEFRVETTMDFPEISEFPEETSIHTLLIGYSKDGTIKNAPQVSSSFSYNHYDKEYYTHTEAYAPLRDIETTKVIPYLRKWNVDPIIQPLKQGTILTTERGQIRVDSMKVIANEIIVKLAKGNVPAEYAASFIQLSDSDKYWYTSSYFQENGNFVEVSFPIKGKKDNLEIIYHPIEEFFEDLAVELE</sequence>